<keyword evidence="6" id="KW-0862">Zinc</keyword>
<feature type="non-terminal residue" evidence="11">
    <location>
        <position position="1"/>
    </location>
</feature>
<dbReference type="Pfam" id="PF02902">
    <property type="entry name" value="Peptidase_C48"/>
    <property type="match status" value="1"/>
</dbReference>
<dbReference type="PANTHER" id="PTHR46174">
    <property type="entry name" value="CXXC-TYPE ZINC FINGER PROTEIN 1"/>
    <property type="match status" value="1"/>
</dbReference>
<feature type="domain" description="Ubiquitin-like protease family profile" evidence="10">
    <location>
        <begin position="1263"/>
        <end position="1427"/>
    </location>
</feature>
<keyword evidence="12" id="KW-1185">Reference proteome</keyword>
<evidence type="ECO:0000256" key="6">
    <source>
        <dbReference type="ARBA" id="ARBA00022833"/>
    </source>
</evidence>
<reference evidence="11" key="1">
    <citation type="submission" date="2021-06" db="EMBL/GenBank/DDBJ databases">
        <authorList>
            <person name="Hodson N. C."/>
            <person name="Mongue J. A."/>
            <person name="Jaron S. K."/>
        </authorList>
    </citation>
    <scope>NUCLEOTIDE SEQUENCE</scope>
</reference>
<comment type="subcellular location">
    <subcellularLocation>
        <location evidence="1">Nucleus</location>
    </subcellularLocation>
</comment>
<dbReference type="InterPro" id="IPR037869">
    <property type="entry name" value="Spp1/CFP1"/>
</dbReference>
<dbReference type="InterPro" id="IPR019786">
    <property type="entry name" value="Zinc_finger_PHD-type_CS"/>
</dbReference>
<comment type="caution">
    <text evidence="11">The sequence shown here is derived from an EMBL/GenBank/DDBJ whole genome shotgun (WGS) entry which is preliminary data.</text>
</comment>
<dbReference type="Proteomes" id="UP000708208">
    <property type="component" value="Unassembled WGS sequence"/>
</dbReference>
<keyword evidence="7" id="KW-0539">Nucleus</keyword>
<dbReference type="GO" id="GO:0006508">
    <property type="term" value="P:proteolysis"/>
    <property type="evidence" value="ECO:0007669"/>
    <property type="project" value="UniProtKB-KW"/>
</dbReference>
<evidence type="ECO:0000256" key="2">
    <source>
        <dbReference type="ARBA" id="ARBA00022670"/>
    </source>
</evidence>
<dbReference type="PROSITE" id="PS50600">
    <property type="entry name" value="ULP_PROTEASE"/>
    <property type="match status" value="1"/>
</dbReference>
<evidence type="ECO:0000256" key="1">
    <source>
        <dbReference type="ARBA" id="ARBA00004123"/>
    </source>
</evidence>
<dbReference type="GO" id="GO:0008234">
    <property type="term" value="F:cysteine-type peptidase activity"/>
    <property type="evidence" value="ECO:0007669"/>
    <property type="project" value="InterPro"/>
</dbReference>
<evidence type="ECO:0000256" key="7">
    <source>
        <dbReference type="ARBA" id="ARBA00023242"/>
    </source>
</evidence>
<evidence type="ECO:0000259" key="10">
    <source>
        <dbReference type="PROSITE" id="PS50600"/>
    </source>
</evidence>
<organism evidence="11 12">
    <name type="scientific">Allacma fusca</name>
    <dbReference type="NCBI Taxonomy" id="39272"/>
    <lineage>
        <taxon>Eukaryota</taxon>
        <taxon>Metazoa</taxon>
        <taxon>Ecdysozoa</taxon>
        <taxon>Arthropoda</taxon>
        <taxon>Hexapoda</taxon>
        <taxon>Collembola</taxon>
        <taxon>Symphypleona</taxon>
        <taxon>Sminthuridae</taxon>
        <taxon>Allacma</taxon>
    </lineage>
</organism>
<evidence type="ECO:0000313" key="12">
    <source>
        <dbReference type="Proteomes" id="UP000708208"/>
    </source>
</evidence>
<dbReference type="GO" id="GO:0048188">
    <property type="term" value="C:Set1C/COMPASS complex"/>
    <property type="evidence" value="ECO:0007669"/>
    <property type="project" value="InterPro"/>
</dbReference>
<dbReference type="GO" id="GO:0045893">
    <property type="term" value="P:positive regulation of DNA-templated transcription"/>
    <property type="evidence" value="ECO:0007669"/>
    <property type="project" value="TreeGrafter"/>
</dbReference>
<evidence type="ECO:0000259" key="9">
    <source>
        <dbReference type="PROSITE" id="PS50016"/>
    </source>
</evidence>
<evidence type="ECO:0000256" key="5">
    <source>
        <dbReference type="ARBA" id="ARBA00022801"/>
    </source>
</evidence>
<dbReference type="OrthoDB" id="10002605at2759"/>
<dbReference type="PROSITE" id="PS01359">
    <property type="entry name" value="ZF_PHD_1"/>
    <property type="match status" value="1"/>
</dbReference>
<evidence type="ECO:0000256" key="4">
    <source>
        <dbReference type="ARBA" id="ARBA00022771"/>
    </source>
</evidence>
<evidence type="ECO:0000256" key="3">
    <source>
        <dbReference type="ARBA" id="ARBA00022723"/>
    </source>
</evidence>
<dbReference type="GO" id="GO:0008270">
    <property type="term" value="F:zinc ion binding"/>
    <property type="evidence" value="ECO:0007669"/>
    <property type="project" value="UniProtKB-KW"/>
</dbReference>
<keyword evidence="3" id="KW-0479">Metal-binding</keyword>
<keyword evidence="4 8" id="KW-0863">Zinc-finger</keyword>
<gene>
    <name evidence="11" type="ORF">AFUS01_LOCUS38310</name>
</gene>
<dbReference type="InterPro" id="IPR003653">
    <property type="entry name" value="Peptidase_C48_C"/>
</dbReference>
<keyword evidence="2" id="KW-0645">Protease</keyword>
<proteinExistence type="predicted"/>
<dbReference type="InterPro" id="IPR019787">
    <property type="entry name" value="Znf_PHD-finger"/>
</dbReference>
<evidence type="ECO:0000313" key="11">
    <source>
        <dbReference type="EMBL" id="CAG7828379.1"/>
    </source>
</evidence>
<accession>A0A8J2LTP1</accession>
<protein>
    <submittedName>
        <fullName evidence="11">Uncharacterized protein</fullName>
    </submittedName>
</protein>
<name>A0A8J2LTP1_9HEXA</name>
<evidence type="ECO:0000256" key="8">
    <source>
        <dbReference type="PROSITE-ProRule" id="PRU00146"/>
    </source>
</evidence>
<dbReference type="SMART" id="SM00249">
    <property type="entry name" value="PHD"/>
    <property type="match status" value="1"/>
</dbReference>
<sequence>MKVNTKRTRRGARWSNVSASEVADVMHGISQNPMAWDSASWRPKTGLWGMVVQCFYGKQEPRDRMFLRNWYQKVHSTLKACFLETLGIPTVTIPPPMRESTPAQDRELHCICNGSATGDMVACDRCDRWFHCLCVRQDVGKLRKQPTYMCPSCEGNNYIRFPSICLESIVGPIMDISYIHGPGETNNDFESASNSLDSSIVNHDVSLRSGSISANGIYNTESGGACISNILTGPTVVVESPALSDSDEDMNDFQHPASKMSLVETSKPKVQEKGSVASYSVPSIMPKRQSDLEKSDPASWLHASYLDCDTYVKVTTFTETVDIPKTFSFTLPKSLFKSYVAQKTLKSGALKKVMRKGWLCRIRDQFKQFNRCCVFNFRGQDVLQGRFDKVYDATGYCSQGKCWKNIKVFGYKQQNEDIKFTVICKGTIEHQPFSQLKSKDLDNNHIVDLIKRIERRPALSSYVRGLSVLPLSVTLFTDEQLQILKALYDTKHDIVLHIDATGGIVQNHFKYLADSQILLYAIVIENPKLRSGPIAVAEFLSNSQDTDAISTGISRFYHSVTSYLKMPVTKWLKRVETDYSLATISAVIQNCWPRMTLKMYLNMCWEEVFQIRPPSSINLHVCRSHNTRTLHNRIDKCYNKNEYVKPALVTLLRKFLFANDVHKISYYISKLFRLCCYKKFSGTVQEDLQTVGASAPRQYGTDFPIPFKNYVSTNLQSETTMQGTSFGKFFCDMLECTRKDAVENDKDSCLPDNPFFNQEFTDYMVKYILPFVPLHTHIMFSIRNDTTLKDDQSPVEIWNNIIKEGGRHDKLKLSRYVEQAVDFINGKCKLYMADLIYQLGLQSNVNVNRRKRRIPNFSDLKSLSAEETYIKDEIPSFEFQEQWKKPGCPVARRSFSASRLQTLPFIEWGTFASDTADYMSYLRCKQTKANRFGFFPFVPSIHCQNQPFNDMEWDEFDLAVNPLNFCFAGYTERRHCYQCGAVEHERYNISLNIVATINAGLARLNTQDSCKDFRCRTCSNPLQPTYHPPLEGPSPFFVFHLTGEVWKQDSQVHTTTLIEDLPTRICIVGQEYSLFACSLYQQQRNHFVSVIMFQGNWYTYDGMERSRWKYPAWVCAFACSLVLLMDTVMESVRVLPVVVGSPIDLIKLLESFLGYKSLDWTFKIPKNIMLVTQISDHGDYIDLLYDDISSAAGVENQDKTCKIWIPKAQFRKTDQGRIARGEYRRRKRQQCSKKANAVVGKVDGQRPSSPTNPGLIVGAIKDLQLEFVDLETATGTSWLNGFVIDFFATCLVEKVKPYGISCMPSAAFWCTNGEFQFSDFVVTKFCGGVSLATERIVTVANFGNHWVLLVADRNSTVVSIADTLRGNCLTRDKLQSGVNKFGEILDRAFKRSVYTRSTWSYRFFEGVENQSDTHSCGPASLYFLEKVLRRTPVECCNCSCYAKYRTEIIKTCLRTTE</sequence>
<dbReference type="InterPro" id="IPR001965">
    <property type="entry name" value="Znf_PHD"/>
</dbReference>
<dbReference type="PROSITE" id="PS50016">
    <property type="entry name" value="ZF_PHD_2"/>
    <property type="match status" value="1"/>
</dbReference>
<feature type="domain" description="PHD-type" evidence="9">
    <location>
        <begin position="107"/>
        <end position="156"/>
    </location>
</feature>
<dbReference type="EMBL" id="CAJVCH010547237">
    <property type="protein sequence ID" value="CAG7828379.1"/>
    <property type="molecule type" value="Genomic_DNA"/>
</dbReference>
<dbReference type="Pfam" id="PF00628">
    <property type="entry name" value="PHD"/>
    <property type="match status" value="1"/>
</dbReference>
<keyword evidence="5" id="KW-0378">Hydrolase</keyword>
<dbReference type="PANTHER" id="PTHR46174:SF1">
    <property type="entry name" value="CXXC-TYPE ZINC FINGER PROTEIN 1"/>
    <property type="match status" value="1"/>
</dbReference>